<dbReference type="Gene3D" id="3.40.50.300">
    <property type="entry name" value="P-loop containing nucleotide triphosphate hydrolases"/>
    <property type="match status" value="1"/>
</dbReference>
<dbReference type="Proteomes" id="UP000030693">
    <property type="component" value="Unassembled WGS sequence"/>
</dbReference>
<evidence type="ECO:0000256" key="1">
    <source>
        <dbReference type="SAM" id="MobiDB-lite"/>
    </source>
</evidence>
<dbReference type="EMBL" id="KB932206">
    <property type="protein sequence ID" value="KCV69259.1"/>
    <property type="molecule type" value="Genomic_DNA"/>
</dbReference>
<organism evidence="3">
    <name type="scientific">Fonticula alba</name>
    <name type="common">Slime mold</name>
    <dbReference type="NCBI Taxonomy" id="691883"/>
    <lineage>
        <taxon>Eukaryota</taxon>
        <taxon>Rotosphaerida</taxon>
        <taxon>Fonticulaceae</taxon>
        <taxon>Fonticula</taxon>
    </lineage>
</organism>
<dbReference type="GO" id="GO:0000400">
    <property type="term" value="F:four-way junction DNA binding"/>
    <property type="evidence" value="ECO:0007669"/>
    <property type="project" value="TreeGrafter"/>
</dbReference>
<dbReference type="GO" id="GO:0045003">
    <property type="term" value="P:double-strand break repair via synthesis-dependent strand annealing"/>
    <property type="evidence" value="ECO:0007669"/>
    <property type="project" value="TreeGrafter"/>
</dbReference>
<dbReference type="GO" id="GO:0140664">
    <property type="term" value="F:ATP-dependent DNA damage sensor activity"/>
    <property type="evidence" value="ECO:0007669"/>
    <property type="project" value="InterPro"/>
</dbReference>
<dbReference type="RefSeq" id="XP_009495824.1">
    <property type="nucleotide sequence ID" value="XM_009497549.1"/>
</dbReference>
<dbReference type="InterPro" id="IPR003593">
    <property type="entry name" value="AAA+_ATPase"/>
</dbReference>
<dbReference type="InterPro" id="IPR013632">
    <property type="entry name" value="Rad51_C"/>
</dbReference>
<dbReference type="Pfam" id="PF08423">
    <property type="entry name" value="Rad51"/>
    <property type="match status" value="1"/>
</dbReference>
<dbReference type="PANTHER" id="PTHR46487:SF1">
    <property type="entry name" value="DNA REPAIR PROTEIN XRCC3"/>
    <property type="match status" value="1"/>
</dbReference>
<dbReference type="GO" id="GO:0071140">
    <property type="term" value="P:resolution of mitotic recombination intermediates"/>
    <property type="evidence" value="ECO:0007669"/>
    <property type="project" value="TreeGrafter"/>
</dbReference>
<dbReference type="SMART" id="SM00382">
    <property type="entry name" value="AAA"/>
    <property type="match status" value="1"/>
</dbReference>
<dbReference type="GO" id="GO:0005657">
    <property type="term" value="C:replication fork"/>
    <property type="evidence" value="ECO:0007669"/>
    <property type="project" value="TreeGrafter"/>
</dbReference>
<dbReference type="GO" id="GO:0090656">
    <property type="term" value="P:t-circle formation"/>
    <property type="evidence" value="ECO:0007669"/>
    <property type="project" value="TreeGrafter"/>
</dbReference>
<dbReference type="GO" id="GO:0005524">
    <property type="term" value="F:ATP binding"/>
    <property type="evidence" value="ECO:0007669"/>
    <property type="project" value="InterPro"/>
</dbReference>
<evidence type="ECO:0000313" key="3">
    <source>
        <dbReference type="EMBL" id="KCV69259.1"/>
    </source>
</evidence>
<keyword evidence="4" id="KW-1185">Reference proteome</keyword>
<feature type="region of interest" description="Disordered" evidence="1">
    <location>
        <begin position="328"/>
        <end position="350"/>
    </location>
</feature>
<dbReference type="Gene3D" id="3.30.930.10">
    <property type="entry name" value="Bira Bifunctional Protein, Domain 2"/>
    <property type="match status" value="1"/>
</dbReference>
<protein>
    <recommendedName>
        <fullName evidence="2">RecA family profile 1 domain-containing protein</fullName>
    </recommendedName>
</protein>
<dbReference type="PANTHER" id="PTHR46487">
    <property type="entry name" value="DNA REPAIR PROTEIN XRCC3"/>
    <property type="match status" value="1"/>
</dbReference>
<dbReference type="GO" id="GO:0033065">
    <property type="term" value="C:Rad51C-XRCC3 complex"/>
    <property type="evidence" value="ECO:0007669"/>
    <property type="project" value="TreeGrafter"/>
</dbReference>
<dbReference type="InterPro" id="IPR020588">
    <property type="entry name" value="RecA_ATP-bd"/>
</dbReference>
<proteinExistence type="predicted"/>
<dbReference type="InterPro" id="IPR027417">
    <property type="entry name" value="P-loop_NTPase"/>
</dbReference>
<dbReference type="eggNOG" id="KOG2298">
    <property type="taxonomic scope" value="Eukaryota"/>
</dbReference>
<dbReference type="GO" id="GO:0000722">
    <property type="term" value="P:telomere maintenance via recombination"/>
    <property type="evidence" value="ECO:0007669"/>
    <property type="project" value="TreeGrafter"/>
</dbReference>
<dbReference type="AlphaFoldDB" id="A0A058Z4P2"/>
<dbReference type="PROSITE" id="PS50162">
    <property type="entry name" value="RECA_2"/>
    <property type="match status" value="1"/>
</dbReference>
<dbReference type="STRING" id="691883.A0A058Z4P2"/>
<dbReference type="GeneID" id="20528411"/>
<dbReference type="SUPFAM" id="SSF55681">
    <property type="entry name" value="Class II aaRS and biotin synthetases"/>
    <property type="match status" value="1"/>
</dbReference>
<dbReference type="OrthoDB" id="57698at2759"/>
<dbReference type="SUPFAM" id="SSF52540">
    <property type="entry name" value="P-loop containing nucleoside triphosphate hydrolases"/>
    <property type="match status" value="1"/>
</dbReference>
<name>A0A058Z4P2_FONAL</name>
<feature type="domain" description="RecA family profile 1" evidence="2">
    <location>
        <begin position="141"/>
        <end position="322"/>
    </location>
</feature>
<reference evidence="3" key="1">
    <citation type="submission" date="2013-04" db="EMBL/GenBank/DDBJ databases">
        <title>The Genome Sequence of Fonticula alba ATCC 38817.</title>
        <authorList>
            <consortium name="The Broad Institute Genomics Platform"/>
            <person name="Russ C."/>
            <person name="Cuomo C."/>
            <person name="Burger G."/>
            <person name="Gray M.W."/>
            <person name="Holland P.W.H."/>
            <person name="King N."/>
            <person name="Lang F.B.F."/>
            <person name="Roger A.J."/>
            <person name="Ruiz-Trillo I."/>
            <person name="Brown M."/>
            <person name="Walker B."/>
            <person name="Young S."/>
            <person name="Zeng Q."/>
            <person name="Gargeya S."/>
            <person name="Fitzgerald M."/>
            <person name="Haas B."/>
            <person name="Abouelleil A."/>
            <person name="Allen A.W."/>
            <person name="Alvarado L."/>
            <person name="Arachchi H.M."/>
            <person name="Berlin A.M."/>
            <person name="Chapman S.B."/>
            <person name="Gainer-Dewar J."/>
            <person name="Goldberg J."/>
            <person name="Griggs A."/>
            <person name="Gujja S."/>
            <person name="Hansen M."/>
            <person name="Howarth C."/>
            <person name="Imamovic A."/>
            <person name="Ireland A."/>
            <person name="Larimer J."/>
            <person name="McCowan C."/>
            <person name="Murphy C."/>
            <person name="Pearson M."/>
            <person name="Poon T.W."/>
            <person name="Priest M."/>
            <person name="Roberts A."/>
            <person name="Saif S."/>
            <person name="Shea T."/>
            <person name="Sisk P."/>
            <person name="Sykes S."/>
            <person name="Wortman J."/>
            <person name="Nusbaum C."/>
            <person name="Birren B."/>
        </authorList>
    </citation>
    <scope>NUCLEOTIDE SEQUENCE [LARGE SCALE GENOMIC DNA]</scope>
    <source>
        <strain evidence="3">ATCC 38817</strain>
    </source>
</reference>
<evidence type="ECO:0000259" key="2">
    <source>
        <dbReference type="PROSITE" id="PS50162"/>
    </source>
</evidence>
<gene>
    <name evidence="3" type="ORF">H696_03686</name>
</gene>
<accession>A0A058Z4P2</accession>
<dbReference type="InterPro" id="IPR045864">
    <property type="entry name" value="aa-tRNA-synth_II/BPL/LPL"/>
</dbReference>
<sequence length="508" mass="54046">MAVREFVPGVIEPSFGIGRLLYCILEHTFTLREEDTARSYFRFSPRLAPVKAVLAPLSNNAAFTPLIEIVLLEIAQRLMSVLSGVDPSRVQAIRRQAALGLLRDRAVALSTAGGQAFEFAPDSNEGSLLTPSAPLLPAREDATPVPTGLPGLDQILPGGQGLRPGAFIELVGEAGSGKSQLALHLALQIARHTGGQVAHITTEAGLPMGVGIRRLCQLLPPAETSVAENVLLSAAIGPHQLLFLLRERLLPMLKAGEPVRGLVLDSIAGAFRHAHQPDLWGSDEFGPPISLPQRSEVMFELGALLRLLSCKYGLIVMVTNQITGQFGPPEEEISNRSACDTGDDGSIHPRVGSDVLPVDIRLRAGSGPALAKPALGLAWRSAGPSTILALERQDEEDPAEQQALADALAVLARATGSPGQATCDDDSRTDAWPEASPFGLSPALALEIVRDSVLRISQPQPARRVRRTVRLATLPPGQQHLSRHCSFFVDDGGCRPWPDELAGGPPAE</sequence>
<evidence type="ECO:0000313" key="4">
    <source>
        <dbReference type="Proteomes" id="UP000030693"/>
    </source>
</evidence>